<gene>
    <name evidence="1" type="ORF">DM02DRAFT_657782</name>
</gene>
<reference evidence="1 2" key="1">
    <citation type="journal article" date="2018" name="Sci. Rep.">
        <title>Comparative genomics provides insights into the lifestyle and reveals functional heterogeneity of dark septate endophytic fungi.</title>
        <authorList>
            <person name="Knapp D.G."/>
            <person name="Nemeth J.B."/>
            <person name="Barry K."/>
            <person name="Hainaut M."/>
            <person name="Henrissat B."/>
            <person name="Johnson J."/>
            <person name="Kuo A."/>
            <person name="Lim J.H.P."/>
            <person name="Lipzen A."/>
            <person name="Nolan M."/>
            <person name="Ohm R.A."/>
            <person name="Tamas L."/>
            <person name="Grigoriev I.V."/>
            <person name="Spatafora J.W."/>
            <person name="Nagy L.G."/>
            <person name="Kovacs G.M."/>
        </authorList>
    </citation>
    <scope>NUCLEOTIDE SEQUENCE [LARGE SCALE GENOMIC DNA]</scope>
    <source>
        <strain evidence="1 2">DSE2036</strain>
    </source>
</reference>
<sequence>MDLIQAAWISATRNPSVRPPRPQSAPPRHVYDTASPFTAESAEIITTSERVAEPSQRPATDQQEFLSWDYVKRLHAVARTIVFAEMNDSEYVRHVIWELSVDLDSRVFAVSLMHVLQPIYATKTLLWNRSLMGSWSWKIAHSATLNLIMAGIDRECANDVAVLGILACFVPTVIEPLGFSQHGITKGSWADSWYRKQKYSPHRKRYTTTEYIIKMLYVLGMYQFWEKESLDEIFPEGLPITELTWELLSG</sequence>
<accession>A0A2V1DIE0</accession>
<evidence type="ECO:0000313" key="2">
    <source>
        <dbReference type="Proteomes" id="UP000244855"/>
    </source>
</evidence>
<protein>
    <submittedName>
        <fullName evidence="1">Uncharacterized protein</fullName>
    </submittedName>
</protein>
<evidence type="ECO:0000313" key="1">
    <source>
        <dbReference type="EMBL" id="PVH97966.1"/>
    </source>
</evidence>
<dbReference type="Proteomes" id="UP000244855">
    <property type="component" value="Unassembled WGS sequence"/>
</dbReference>
<name>A0A2V1DIE0_9PLEO</name>
<dbReference type="AlphaFoldDB" id="A0A2V1DIE0"/>
<proteinExistence type="predicted"/>
<keyword evidence="2" id="KW-1185">Reference proteome</keyword>
<dbReference type="EMBL" id="KZ805424">
    <property type="protein sequence ID" value="PVH97966.1"/>
    <property type="molecule type" value="Genomic_DNA"/>
</dbReference>
<organism evidence="1 2">
    <name type="scientific">Periconia macrospinosa</name>
    <dbReference type="NCBI Taxonomy" id="97972"/>
    <lineage>
        <taxon>Eukaryota</taxon>
        <taxon>Fungi</taxon>
        <taxon>Dikarya</taxon>
        <taxon>Ascomycota</taxon>
        <taxon>Pezizomycotina</taxon>
        <taxon>Dothideomycetes</taxon>
        <taxon>Pleosporomycetidae</taxon>
        <taxon>Pleosporales</taxon>
        <taxon>Massarineae</taxon>
        <taxon>Periconiaceae</taxon>
        <taxon>Periconia</taxon>
    </lineage>
</organism>